<reference evidence="2 3" key="1">
    <citation type="journal article" date="2016" name="Int. J. Syst. Evol. Microbiol.">
        <title>Peptococcus simiae sp. nov., isolated from rhesus macaque faeces and emended description of the genus Peptococcus.</title>
        <authorList>
            <person name="Shkoporov A.N."/>
            <person name="Efimov B.A."/>
            <person name="Kondova I."/>
            <person name="Ouwerling B."/>
            <person name="Chaplin A.V."/>
            <person name="Shcherbakova V.A."/>
            <person name="Langermans J.A.M."/>
        </authorList>
    </citation>
    <scope>NUCLEOTIDE SEQUENCE [LARGE SCALE GENOMIC DNA]</scope>
    <source>
        <strain evidence="2 3">M108</strain>
    </source>
</reference>
<proteinExistence type="predicted"/>
<keyword evidence="3" id="KW-1185">Reference proteome</keyword>
<protein>
    <submittedName>
        <fullName evidence="2">Alpha/beta hydrolase</fullName>
    </submittedName>
</protein>
<evidence type="ECO:0000259" key="1">
    <source>
        <dbReference type="Pfam" id="PF07859"/>
    </source>
</evidence>
<dbReference type="RefSeq" id="WP_408977040.1">
    <property type="nucleotide sequence ID" value="NZ_JBJUVG010000003.1"/>
</dbReference>
<dbReference type="SUPFAM" id="SSF53474">
    <property type="entry name" value="alpha/beta-Hydrolases"/>
    <property type="match status" value="1"/>
</dbReference>
<keyword evidence="2" id="KW-0378">Hydrolase</keyword>
<sequence length="310" mass="35048">MSLSYRLLAGLVRLSGVKRVFRKPAAEILAYATRQNERKPFRPDRLRRRAARKGYTCLLEDIAGYPCIRFQPCQSPQAEAILYLYGGGMITGPDRLDFSLAERLMARTGKDVWLPLYPLCLDQSVARAYTVSLAVYERMLSTYPAGGIRVLGFSSGAALALGIFLLNNDRGQPLPMPQEIIAVSPGGLPDPSRPEDQALLADLARYSERDVLIDAAYFETARQILKRGEDLPAFMLDGCRGDFRDFPPTCFYYGSHECLYAYAPYFKAAYDRYRRPCQVIVGPGLCHCYPLLRFFKEGRQAQEEIIRRLK</sequence>
<dbReference type="Gene3D" id="3.40.50.1820">
    <property type="entry name" value="alpha/beta hydrolase"/>
    <property type="match status" value="1"/>
</dbReference>
<gene>
    <name evidence="2" type="ORF">ACKQTC_03485</name>
</gene>
<accession>A0ABW9GXU1</accession>
<name>A0ABW9GXU1_9FIRM</name>
<dbReference type="GO" id="GO:0016787">
    <property type="term" value="F:hydrolase activity"/>
    <property type="evidence" value="ECO:0007669"/>
    <property type="project" value="UniProtKB-KW"/>
</dbReference>
<feature type="domain" description="Alpha/beta hydrolase fold-3" evidence="1">
    <location>
        <begin position="81"/>
        <end position="289"/>
    </location>
</feature>
<comment type="caution">
    <text evidence="2">The sequence shown here is derived from an EMBL/GenBank/DDBJ whole genome shotgun (WGS) entry which is preliminary data.</text>
</comment>
<dbReference type="InterPro" id="IPR029058">
    <property type="entry name" value="AB_hydrolase_fold"/>
</dbReference>
<dbReference type="InterPro" id="IPR013094">
    <property type="entry name" value="AB_hydrolase_3"/>
</dbReference>
<dbReference type="EMBL" id="JBJUVG010000003">
    <property type="protein sequence ID" value="MFM9413424.1"/>
    <property type="molecule type" value="Genomic_DNA"/>
</dbReference>
<dbReference type="Pfam" id="PF07859">
    <property type="entry name" value="Abhydrolase_3"/>
    <property type="match status" value="1"/>
</dbReference>
<evidence type="ECO:0000313" key="3">
    <source>
        <dbReference type="Proteomes" id="UP001631949"/>
    </source>
</evidence>
<dbReference type="Proteomes" id="UP001631949">
    <property type="component" value="Unassembled WGS sequence"/>
</dbReference>
<organism evidence="2 3">
    <name type="scientific">Peptococcus simiae</name>
    <dbReference type="NCBI Taxonomy" id="1643805"/>
    <lineage>
        <taxon>Bacteria</taxon>
        <taxon>Bacillati</taxon>
        <taxon>Bacillota</taxon>
        <taxon>Clostridia</taxon>
        <taxon>Eubacteriales</taxon>
        <taxon>Peptococcaceae</taxon>
        <taxon>Peptococcus</taxon>
    </lineage>
</organism>
<evidence type="ECO:0000313" key="2">
    <source>
        <dbReference type="EMBL" id="MFM9413424.1"/>
    </source>
</evidence>